<dbReference type="PANTHER" id="PTHR11545">
    <property type="entry name" value="RIBOSOMAL PROTEIN L13"/>
    <property type="match status" value="1"/>
</dbReference>
<keyword evidence="3" id="KW-0687">Ribonucleoprotein</keyword>
<evidence type="ECO:0000256" key="1">
    <source>
        <dbReference type="ARBA" id="ARBA00006227"/>
    </source>
</evidence>
<dbReference type="PANTHER" id="PTHR11545:SF3">
    <property type="entry name" value="LARGE RIBOSOMAL SUBUNIT PROTEIN UL13"/>
    <property type="match status" value="1"/>
</dbReference>
<dbReference type="Proteomes" id="UP000009375">
    <property type="component" value="Unassembled WGS sequence"/>
</dbReference>
<dbReference type="InterPro" id="IPR036899">
    <property type="entry name" value="Ribosomal_uL13_sf"/>
</dbReference>
<dbReference type="NCBIfam" id="TIGR01077">
    <property type="entry name" value="L13_A_E"/>
    <property type="match status" value="1"/>
</dbReference>
<organism evidence="6 7">
    <name type="scientific">Candidatus Parvarchaeum acidiphilum ARMAN-4</name>
    <dbReference type="NCBI Taxonomy" id="662760"/>
    <lineage>
        <taxon>Archaea</taxon>
        <taxon>Candidatus Parvarchaeota</taxon>
        <taxon>Candidatus Parvarchaeum</taxon>
    </lineage>
</organism>
<name>D2EFG1_PARA4</name>
<sequence length="136" mass="15487">MIIDGKDSVLGRLATFAAKSALEGEQVYIINANDIVIVGNKNSILKKYLERRRIGTMSKGPFFPRDTKGIVRRAIRGMIRDKRYHGREAFKRIKVFEGAPEELKDKEIVNIAKVRMDKPIHKVKIGELANILKQVK</sequence>
<gene>
    <name evidence="6" type="ORF">BJBARM4_0479</name>
</gene>
<dbReference type="GO" id="GO:0006412">
    <property type="term" value="P:translation"/>
    <property type="evidence" value="ECO:0007669"/>
    <property type="project" value="UniProtKB-UniRule"/>
</dbReference>
<evidence type="ECO:0000313" key="7">
    <source>
        <dbReference type="Proteomes" id="UP000009375"/>
    </source>
</evidence>
<reference evidence="6 7" key="1">
    <citation type="journal article" date="2010" name="Proc. Natl. Acad. Sci. U.S.A.">
        <title>Enigmatic, ultrasmall, uncultivated Archaea.</title>
        <authorList>
            <person name="Baker B.J."/>
            <person name="Comolli L.R."/>
            <person name="Dick G.J."/>
            <person name="Hauser L.J."/>
            <person name="Hyatt D."/>
            <person name="Dill B.D."/>
            <person name="Land M.L."/>
            <person name="Verberkmoes N.C."/>
            <person name="Hettich R.L."/>
            <person name="Banfield J.F."/>
        </authorList>
    </citation>
    <scope>NUCLEOTIDE SEQUENCE [LARGE SCALE GENOMIC DNA]</scope>
</reference>
<evidence type="ECO:0000313" key="6">
    <source>
        <dbReference type="EMBL" id="EEZ92858.1"/>
    </source>
</evidence>
<evidence type="ECO:0000256" key="2">
    <source>
        <dbReference type="ARBA" id="ARBA00022980"/>
    </source>
</evidence>
<evidence type="ECO:0000256" key="5">
    <source>
        <dbReference type="NCBIfam" id="TIGR01077"/>
    </source>
</evidence>
<dbReference type="PIRSF" id="PIRSF002181">
    <property type="entry name" value="Ribosomal_L13"/>
    <property type="match status" value="1"/>
</dbReference>
<accession>D2EFG1</accession>
<dbReference type="CDD" id="cd00392">
    <property type="entry name" value="Ribosomal_L13"/>
    <property type="match status" value="1"/>
</dbReference>
<dbReference type="GO" id="GO:0003729">
    <property type="term" value="F:mRNA binding"/>
    <property type="evidence" value="ECO:0007669"/>
    <property type="project" value="TreeGrafter"/>
</dbReference>
<dbReference type="Pfam" id="PF00572">
    <property type="entry name" value="Ribosomal_L13"/>
    <property type="match status" value="1"/>
</dbReference>
<dbReference type="GO" id="GO:0022625">
    <property type="term" value="C:cytosolic large ribosomal subunit"/>
    <property type="evidence" value="ECO:0007669"/>
    <property type="project" value="UniProtKB-UniRule"/>
</dbReference>
<dbReference type="InterPro" id="IPR005755">
    <property type="entry name" value="Ribosomal_uL13_euk/arc"/>
</dbReference>
<comment type="similarity">
    <text evidence="1">Belongs to the universal ribosomal protein uL13 family.</text>
</comment>
<keyword evidence="2 6" id="KW-0689">Ribosomal protein</keyword>
<dbReference type="AlphaFoldDB" id="D2EFG1"/>
<dbReference type="EMBL" id="GG730046">
    <property type="protein sequence ID" value="EEZ92858.1"/>
    <property type="molecule type" value="Genomic_DNA"/>
</dbReference>
<dbReference type="InterPro" id="IPR005822">
    <property type="entry name" value="Ribosomal_uL13"/>
</dbReference>
<proteinExistence type="inferred from homology"/>
<protein>
    <recommendedName>
        <fullName evidence="4 5">50S ribosomal protein L13</fullName>
    </recommendedName>
</protein>
<dbReference type="GO" id="GO:0017148">
    <property type="term" value="P:negative regulation of translation"/>
    <property type="evidence" value="ECO:0007669"/>
    <property type="project" value="TreeGrafter"/>
</dbReference>
<dbReference type="InterPro" id="IPR005823">
    <property type="entry name" value="Ribosomal_uL13_bac-type"/>
</dbReference>
<dbReference type="GO" id="GO:0003735">
    <property type="term" value="F:structural constituent of ribosome"/>
    <property type="evidence" value="ECO:0007669"/>
    <property type="project" value="UniProtKB-UniRule"/>
</dbReference>
<evidence type="ECO:0000256" key="3">
    <source>
        <dbReference type="ARBA" id="ARBA00023274"/>
    </source>
</evidence>
<evidence type="ECO:0000256" key="4">
    <source>
        <dbReference type="ARBA" id="ARBA00035499"/>
    </source>
</evidence>
<dbReference type="SUPFAM" id="SSF52161">
    <property type="entry name" value="Ribosomal protein L13"/>
    <property type="match status" value="1"/>
</dbReference>
<dbReference type="Gene3D" id="3.90.1180.10">
    <property type="entry name" value="Ribosomal protein L13"/>
    <property type="match status" value="1"/>
</dbReference>